<name>A0A834M822_RHYFE</name>
<dbReference type="AlphaFoldDB" id="A0A834M822"/>
<keyword evidence="2" id="KW-1185">Reference proteome</keyword>
<reference evidence="1" key="1">
    <citation type="submission" date="2020-08" db="EMBL/GenBank/DDBJ databases">
        <title>Genome sequencing and assembly of the red palm weevil Rhynchophorus ferrugineus.</title>
        <authorList>
            <person name="Dias G.B."/>
            <person name="Bergman C.M."/>
            <person name="Manee M."/>
        </authorList>
    </citation>
    <scope>NUCLEOTIDE SEQUENCE</scope>
    <source>
        <strain evidence="1">AA-2017</strain>
        <tissue evidence="1">Whole larva</tissue>
    </source>
</reference>
<comment type="caution">
    <text evidence="1">The sequence shown here is derived from an EMBL/GenBank/DDBJ whole genome shotgun (WGS) entry which is preliminary data.</text>
</comment>
<sequence>MGSGARREMKQRRTVAPFRRRRPLALYPLRAPETLLELTRGFPELAKLLAGPALGINTCRTNLTYYLHKSRTKGLTPTGKKRGSARAYGAHASDAGVLIPDPVGLRGSSRQ</sequence>
<dbReference type="EMBL" id="JAACXV010013081">
    <property type="protein sequence ID" value="KAF7274108.1"/>
    <property type="molecule type" value="Genomic_DNA"/>
</dbReference>
<accession>A0A834M822</accession>
<evidence type="ECO:0000313" key="2">
    <source>
        <dbReference type="Proteomes" id="UP000625711"/>
    </source>
</evidence>
<organism evidence="1 2">
    <name type="scientific">Rhynchophorus ferrugineus</name>
    <name type="common">Red palm weevil</name>
    <name type="synonym">Curculio ferrugineus</name>
    <dbReference type="NCBI Taxonomy" id="354439"/>
    <lineage>
        <taxon>Eukaryota</taxon>
        <taxon>Metazoa</taxon>
        <taxon>Ecdysozoa</taxon>
        <taxon>Arthropoda</taxon>
        <taxon>Hexapoda</taxon>
        <taxon>Insecta</taxon>
        <taxon>Pterygota</taxon>
        <taxon>Neoptera</taxon>
        <taxon>Endopterygota</taxon>
        <taxon>Coleoptera</taxon>
        <taxon>Polyphaga</taxon>
        <taxon>Cucujiformia</taxon>
        <taxon>Curculionidae</taxon>
        <taxon>Dryophthorinae</taxon>
        <taxon>Rhynchophorus</taxon>
    </lineage>
</organism>
<protein>
    <submittedName>
        <fullName evidence="1">Uncharacterized protein</fullName>
    </submittedName>
</protein>
<gene>
    <name evidence="1" type="ORF">GWI33_013225</name>
</gene>
<dbReference type="Proteomes" id="UP000625711">
    <property type="component" value="Unassembled WGS sequence"/>
</dbReference>
<evidence type="ECO:0000313" key="1">
    <source>
        <dbReference type="EMBL" id="KAF7274108.1"/>
    </source>
</evidence>
<proteinExistence type="predicted"/>